<evidence type="ECO:0000256" key="5">
    <source>
        <dbReference type="ARBA" id="ARBA00023136"/>
    </source>
</evidence>
<evidence type="ECO:0000313" key="8">
    <source>
        <dbReference type="Proteomes" id="UP000001940"/>
    </source>
</evidence>
<feature type="transmembrane region" description="Helical" evidence="6">
    <location>
        <begin position="55"/>
        <end position="75"/>
    </location>
</feature>
<evidence type="ECO:0000313" key="7">
    <source>
        <dbReference type="EMBL" id="SMQ11466.1"/>
    </source>
</evidence>
<dbReference type="FunCoup" id="A0A1X7RBL2">
    <property type="interactions" value="1075"/>
</dbReference>
<name>A0A1X7RBL2_CAEEL</name>
<gene>
    <name evidence="7" type="ORF">CELE_Y51H7C.41</name>
    <name evidence="7 9" type="ORF">Y51H7C.41</name>
</gene>
<dbReference type="Proteomes" id="UP000001940">
    <property type="component" value="Chromosome II"/>
</dbReference>
<organism evidence="7 8">
    <name type="scientific">Caenorhabditis elegans</name>
    <dbReference type="NCBI Taxonomy" id="6239"/>
    <lineage>
        <taxon>Eukaryota</taxon>
        <taxon>Metazoa</taxon>
        <taxon>Ecdysozoa</taxon>
        <taxon>Nematoda</taxon>
        <taxon>Chromadorea</taxon>
        <taxon>Rhabditida</taxon>
        <taxon>Rhabditina</taxon>
        <taxon>Rhabditomorpha</taxon>
        <taxon>Rhabditoidea</taxon>
        <taxon>Rhabditidae</taxon>
        <taxon>Peloderinae</taxon>
        <taxon>Caenorhabditis</taxon>
    </lineage>
</organism>
<dbReference type="EMBL" id="BX284602">
    <property type="protein sequence ID" value="SMQ11466.1"/>
    <property type="molecule type" value="Genomic_DNA"/>
</dbReference>
<keyword evidence="3 6" id="KW-0812">Transmembrane</keyword>
<evidence type="ECO:0000256" key="1">
    <source>
        <dbReference type="ARBA" id="ARBA00004167"/>
    </source>
</evidence>
<keyword evidence="4 6" id="KW-1133">Transmembrane helix</keyword>
<dbReference type="GO" id="GO:0016020">
    <property type="term" value="C:membrane"/>
    <property type="evidence" value="ECO:0007669"/>
    <property type="project" value="UniProtKB-SubCell"/>
</dbReference>
<dbReference type="AGR" id="WB:WBGene00302984"/>
<dbReference type="InterPro" id="IPR037659">
    <property type="entry name" value="SMIM7"/>
</dbReference>
<dbReference type="WormBase" id="Y51H7C.41">
    <property type="protein sequence ID" value="CE22364"/>
    <property type="gene ID" value="WBGene00302984"/>
</dbReference>
<accession>A0A1X7RBL2</accession>
<keyword evidence="8" id="KW-1185">Reference proteome</keyword>
<comment type="similarity">
    <text evidence="2">Belongs to the SMIM7 family.</text>
</comment>
<sequence length="77" mass="8837">MLSELIIAGTLVINAFAVLNFNLKKSPENAFGVVETHQTDSLGDKVRNFLISLQYFRIFVAIWNIFIIFLMLVFFSH</sequence>
<reference evidence="7 8" key="1">
    <citation type="journal article" date="1998" name="Science">
        <title>Genome sequence of the nematode C. elegans: a platform for investigating biology.</title>
        <authorList>
            <consortium name="The C. elegans sequencing consortium"/>
            <person name="Sulson J.E."/>
            <person name="Waterston R."/>
        </authorList>
    </citation>
    <scope>NUCLEOTIDE SEQUENCE [LARGE SCALE GENOMIC DNA]</scope>
    <source>
        <strain evidence="7 8">Bristol N2</strain>
    </source>
</reference>
<dbReference type="PANTHER" id="PTHR28622:SF1">
    <property type="entry name" value="SMALL INTEGRAL MEMBRANE PROTEIN 7"/>
    <property type="match status" value="1"/>
</dbReference>
<dbReference type="Bgee" id="WBGene00302984">
    <property type="expression patterns" value="Expressed in pharyngeal muscle cell (C elegans) and 3 other cell types or tissues"/>
</dbReference>
<dbReference type="OrthoDB" id="10047572at2759"/>
<dbReference type="InParanoid" id="A0A1X7RBL2"/>
<dbReference type="STRING" id="6239.Y51H7C.41.1"/>
<dbReference type="PANTHER" id="PTHR28622">
    <property type="entry name" value="SMALL INTEGRAL MEMBRANE PROTEIN 7"/>
    <property type="match status" value="1"/>
</dbReference>
<evidence type="ECO:0000313" key="9">
    <source>
        <dbReference type="WormBase" id="Y51H7C.41"/>
    </source>
</evidence>
<evidence type="ECO:0000256" key="6">
    <source>
        <dbReference type="SAM" id="Phobius"/>
    </source>
</evidence>
<proteinExistence type="inferred from homology"/>
<evidence type="ECO:0000256" key="3">
    <source>
        <dbReference type="ARBA" id="ARBA00022692"/>
    </source>
</evidence>
<comment type="subcellular location">
    <subcellularLocation>
        <location evidence="1">Membrane</location>
        <topology evidence="1">Single-pass membrane protein</topology>
    </subcellularLocation>
</comment>
<protein>
    <submittedName>
        <fullName evidence="7">Immediate early response 3-interacting protein 1</fullName>
    </submittedName>
</protein>
<dbReference type="AlphaFoldDB" id="A0A1X7RBL2"/>
<evidence type="ECO:0000256" key="2">
    <source>
        <dbReference type="ARBA" id="ARBA00008578"/>
    </source>
</evidence>
<keyword evidence="5 6" id="KW-0472">Membrane</keyword>
<evidence type="ECO:0000256" key="4">
    <source>
        <dbReference type="ARBA" id="ARBA00022989"/>
    </source>
</evidence>
<feature type="transmembrane region" description="Helical" evidence="6">
    <location>
        <begin position="6"/>
        <end position="23"/>
    </location>
</feature>